<evidence type="ECO:0000256" key="1">
    <source>
        <dbReference type="SAM" id="SignalP"/>
    </source>
</evidence>
<keyword evidence="1" id="KW-0732">Signal</keyword>
<dbReference type="InterPro" id="IPR029058">
    <property type="entry name" value="AB_hydrolase_fold"/>
</dbReference>
<dbReference type="Gene3D" id="3.40.50.1820">
    <property type="entry name" value="alpha/beta hydrolase"/>
    <property type="match status" value="1"/>
</dbReference>
<dbReference type="HOGENOM" id="CLU_007377_0_0_0"/>
<dbReference type="Pfam" id="PF20434">
    <property type="entry name" value="BD-FAE"/>
    <property type="match status" value="1"/>
</dbReference>
<organism evidence="3 4">
    <name type="scientific">Oscillochloris trichoides DG-6</name>
    <dbReference type="NCBI Taxonomy" id="765420"/>
    <lineage>
        <taxon>Bacteria</taxon>
        <taxon>Bacillati</taxon>
        <taxon>Chloroflexota</taxon>
        <taxon>Chloroflexia</taxon>
        <taxon>Chloroflexales</taxon>
        <taxon>Chloroflexineae</taxon>
        <taxon>Oscillochloridaceae</taxon>
        <taxon>Oscillochloris</taxon>
    </lineage>
</organism>
<dbReference type="OrthoDB" id="923957at2"/>
<dbReference type="NCBIfam" id="NF041555">
    <property type="entry name" value="tannase_A"/>
    <property type="match status" value="1"/>
</dbReference>
<dbReference type="ESTHER" id="9chlr-e1ifn0">
    <property type="family name" value="Tannase_Bact"/>
</dbReference>
<dbReference type="eggNOG" id="COG1073">
    <property type="taxonomic scope" value="Bacteria"/>
</dbReference>
<dbReference type="EMBL" id="ADVR01000092">
    <property type="protein sequence ID" value="EFO80046.1"/>
    <property type="molecule type" value="Genomic_DNA"/>
</dbReference>
<feature type="signal peptide" evidence="1">
    <location>
        <begin position="1"/>
        <end position="27"/>
    </location>
</feature>
<reference evidence="3 4" key="1">
    <citation type="journal article" date="2011" name="J. Bacteriol.">
        <title>Draft genome sequence of the anoxygenic filamentous phototrophic bacterium Oscillochloris trichoides subsp. DG-6.</title>
        <authorList>
            <person name="Kuznetsov B.B."/>
            <person name="Ivanovsky R.N."/>
            <person name="Keppen O.I."/>
            <person name="Sukhacheva M.V."/>
            <person name="Bumazhkin B.K."/>
            <person name="Patutina E.O."/>
            <person name="Beletsky A.V."/>
            <person name="Mardanov A.V."/>
            <person name="Baslerov R.V."/>
            <person name="Panteleeva A.N."/>
            <person name="Kolganova T.V."/>
            <person name="Ravin N.V."/>
            <person name="Skryabin K.G."/>
        </authorList>
    </citation>
    <scope>NUCLEOTIDE SEQUENCE [LARGE SCALE GENOMIC DNA]</scope>
    <source>
        <strain evidence="3 4">DG-6</strain>
    </source>
</reference>
<feature type="chain" id="PRO_5003146948" description="BD-FAE-like domain-containing protein" evidence="1">
    <location>
        <begin position="28"/>
        <end position="637"/>
    </location>
</feature>
<dbReference type="InterPro" id="IPR049492">
    <property type="entry name" value="BD-FAE-like_dom"/>
</dbReference>
<dbReference type="Proteomes" id="UP000054010">
    <property type="component" value="Unassembled WGS sequence"/>
</dbReference>
<feature type="domain" description="BD-FAE-like" evidence="2">
    <location>
        <begin position="145"/>
        <end position="260"/>
    </location>
</feature>
<evidence type="ECO:0000259" key="2">
    <source>
        <dbReference type="Pfam" id="PF20434"/>
    </source>
</evidence>
<dbReference type="STRING" id="765420.OSCT_2131"/>
<dbReference type="PROSITE" id="PS51257">
    <property type="entry name" value="PROKAR_LIPOPROTEIN"/>
    <property type="match status" value="1"/>
</dbReference>
<sequence length="637" mass="67459">MLVKHIKINPPVLLLALLMALSMSACSSPPATSVQATPTPEGSVAVATAVSSDPSPVASSTPLVPTSTPAPALSFNMNTWNYDAENDVYWQIGVPYVATPETTDYETLGIYVPGAYMSASANADGTYTATINTQGTINGFTAQTAPIVLPINTAGYAAQKAPSDYSYDGLSSYLKAGFIYVYAGARGRTNGYDSNGQLLYSGGAPWGVTDFKAAIRYLRYNQALLPGNTDSIFVFGMSGGGAQSTLIGTTGDSQLYFPYLEAIGAAMTDSAGNPLSDAIAGVMAWCPITSLDYANAAYEWNMGQYDSSGTRAEGTWTSALSKDLATAYGDYINALGIKDEQGNVLTLEQTDRGIYSAGSYYDYLIATIEASLNNFLADTTFPYTATAGGFHPDGGFAGGGAGTGDLPPMGTPPAGMPPIDESAATPTTYQTVQEYIDALNQNGEWVIYDATTNTVQVTSLAGFVLSQKTPAKSVGAFDSLDRSTAENDLFGNDASDSLHFDPLLAEIIANNQASYASYPDWDATYVDAYATDLQALDKLGNSIAYRMNAYNPMYYLLPFYDGYQSATVAPHWRIRTGIKQGDTALTVEMNLALALKAYAGVADVDFATVWGQGHTLAERTGNSTDNFITWVVGITQK</sequence>
<accession>E1IFN0</accession>
<dbReference type="SUPFAM" id="SSF53474">
    <property type="entry name" value="alpha/beta-Hydrolases"/>
    <property type="match status" value="1"/>
</dbReference>
<keyword evidence="4" id="KW-1185">Reference proteome</keyword>
<gene>
    <name evidence="3" type="ORF">OSCT_2131</name>
</gene>
<evidence type="ECO:0000313" key="4">
    <source>
        <dbReference type="Proteomes" id="UP000054010"/>
    </source>
</evidence>
<evidence type="ECO:0000313" key="3">
    <source>
        <dbReference type="EMBL" id="EFO80046.1"/>
    </source>
</evidence>
<protein>
    <recommendedName>
        <fullName evidence="2">BD-FAE-like domain-containing protein</fullName>
    </recommendedName>
</protein>
<name>E1IFN0_9CHLR</name>
<dbReference type="InterPro" id="IPR048121">
    <property type="entry name" value="Tannase_A"/>
</dbReference>
<comment type="caution">
    <text evidence="3">The sequence shown here is derived from an EMBL/GenBank/DDBJ whole genome shotgun (WGS) entry which is preliminary data.</text>
</comment>
<proteinExistence type="predicted"/>
<dbReference type="AlphaFoldDB" id="E1IFN0"/>